<evidence type="ECO:0000256" key="5">
    <source>
        <dbReference type="PROSITE-ProRule" id="PRU01091"/>
    </source>
</evidence>
<dbReference type="Pfam" id="PF03704">
    <property type="entry name" value="BTAD"/>
    <property type="match status" value="1"/>
</dbReference>
<sequence length="1107" mass="119554">MERVSMARAMLMRVLGPFAVDVDTGGAVDLGGPRQRAVLALLLTARGEVVSVDRMIDDLWRGEAPPRAIASLQAYVSNLRRLLEPGRERRAPARLLVSAPPGYALRLPVEAVDARRFEALLADARAVSDTDPGRARLLLRGALELWRGNAYAEFAEEPWAQPEVARLEELRLVARELLLDTDLRTGRADEAVPEAEVLTRQAPLREESWRLLALALWSTGRQADALAALRRARAILAEELGLDPGPALVELEAAILGQKVDLLPARKEAAPKIEQTERAPKPEELFVGRQAELATLVETATVAAAAGPRIVLLTGEAGVGKTSVLARYRQELTDRGWLVAVGRCPEVEGAPPAWAWVEALRQLAAEVPPGDLAPALAPLLDDADGVPEADVAAGRFRLHRAVVAWLRAAAARRPVAVVIDDLHAADAETLLLLTGAAELTDAAVLLVAAFRPADNRERLAETMAALARRSPQRVHLDGLQAADVERLVGAFARTAVDRDTVAALAERTGGNPFYVRESAQLLASEGALVATSEVPEGVRDVLRRRLSRLPQPAVAVLRLAAVVGREADVETLVEAADTDEGAVLDALEAGLIAGLLTEPAPGRVRFVHGLVRDTMYTDLSQLRRSRMHARVAACTRRLRPDDYSALAHHYARAASSDTATLAVDYAVRAAELAERRYAYDAAIELLTGAAGAADAVPGDRDALRVDLLGRLLRAQARAGAVGAARDTRARAVDVAVASGREELLVAALTAWKVPTPWQIRQYGVVDHRMVDLITRLLRKDDLDPVDRCRLLESLVNELDGDDDPRGPAAGLEALAISRGLDDPALRALGLASRLRTMRFDREAPQRRELGLELRDLADRHHLVAYHWLAEQVLGNCAAALNEPGEMAASVARQWTIASSYHLHEPLAINLGAQAALAHIAGDFAAAHRGYDEMLDQMRRQGSLHAEGFRYLATASLLISRHRFAEHLEPTRSVRQALGPIADDALALALAESGLLDEARTVPIGVHPVRPDYFESAFHTVRALAVVALGRTDLAQAAVDALLPVREQLAGFSSTAIVMRPVALTLGELFRLQGRPDEAARHFTLAAEVARRWGAPRWLAEARSALAG</sequence>
<gene>
    <name evidence="7" type="ORF">Dfulv_41970</name>
</gene>
<evidence type="ECO:0000256" key="2">
    <source>
        <dbReference type="ARBA" id="ARBA00023015"/>
    </source>
</evidence>
<keyword evidence="2" id="KW-0805">Transcription regulation</keyword>
<dbReference type="InterPro" id="IPR036388">
    <property type="entry name" value="WH-like_DNA-bd_sf"/>
</dbReference>
<keyword evidence="3 5" id="KW-0238">DNA-binding</keyword>
<dbReference type="PANTHER" id="PTHR35807:SF1">
    <property type="entry name" value="TRANSCRIPTIONAL REGULATOR REDD"/>
    <property type="match status" value="1"/>
</dbReference>
<dbReference type="SUPFAM" id="SSF46894">
    <property type="entry name" value="C-terminal effector domain of the bipartite response regulators"/>
    <property type="match status" value="1"/>
</dbReference>
<proteinExistence type="inferred from homology"/>
<reference evidence="7" key="2">
    <citation type="submission" date="2022-09" db="EMBL/GenBank/DDBJ databases">
        <title>Biosynthetic gene clusters of Dactylosporangioum fulvum.</title>
        <authorList>
            <person name="Caradec T."/>
        </authorList>
    </citation>
    <scope>NUCLEOTIDE SEQUENCE</scope>
    <source>
        <strain evidence="7">NRRL B-16292</strain>
    </source>
</reference>
<evidence type="ECO:0000256" key="3">
    <source>
        <dbReference type="ARBA" id="ARBA00023125"/>
    </source>
</evidence>
<dbReference type="SUPFAM" id="SSF48452">
    <property type="entry name" value="TPR-like"/>
    <property type="match status" value="1"/>
</dbReference>
<dbReference type="InterPro" id="IPR001867">
    <property type="entry name" value="OmpR/PhoB-type_DNA-bd"/>
</dbReference>
<dbReference type="SMART" id="SM01043">
    <property type="entry name" value="BTAD"/>
    <property type="match status" value="1"/>
</dbReference>
<dbReference type="InterPro" id="IPR051677">
    <property type="entry name" value="AfsR-DnrI-RedD_regulator"/>
</dbReference>
<dbReference type="InterPro" id="IPR005158">
    <property type="entry name" value="BTAD"/>
</dbReference>
<dbReference type="Proteomes" id="UP001059617">
    <property type="component" value="Chromosome"/>
</dbReference>
<dbReference type="Gene3D" id="1.10.10.10">
    <property type="entry name" value="Winged helix-like DNA-binding domain superfamily/Winged helix DNA-binding domain"/>
    <property type="match status" value="1"/>
</dbReference>
<dbReference type="PROSITE" id="PS51755">
    <property type="entry name" value="OMPR_PHOB"/>
    <property type="match status" value="1"/>
</dbReference>
<dbReference type="PANTHER" id="PTHR35807">
    <property type="entry name" value="TRANSCRIPTIONAL REGULATOR REDD-RELATED"/>
    <property type="match status" value="1"/>
</dbReference>
<dbReference type="InterPro" id="IPR041664">
    <property type="entry name" value="AAA_16"/>
</dbReference>
<dbReference type="InterPro" id="IPR027417">
    <property type="entry name" value="P-loop_NTPase"/>
</dbReference>
<dbReference type="InterPro" id="IPR016032">
    <property type="entry name" value="Sig_transdc_resp-reg_C-effctor"/>
</dbReference>
<keyword evidence="4" id="KW-0804">Transcription</keyword>
<feature type="DNA-binding region" description="OmpR/PhoB-type" evidence="5">
    <location>
        <begin position="1"/>
        <end position="107"/>
    </location>
</feature>
<accession>A0ABY5VV32</accession>
<reference evidence="7" key="1">
    <citation type="submission" date="2021-04" db="EMBL/GenBank/DDBJ databases">
        <authorList>
            <person name="Hartkoorn R.C."/>
            <person name="Beaudoing E."/>
            <person name="Hot D."/>
        </authorList>
    </citation>
    <scope>NUCLEOTIDE SEQUENCE</scope>
    <source>
        <strain evidence="7">NRRL B-16292</strain>
    </source>
</reference>
<dbReference type="SUPFAM" id="SSF52540">
    <property type="entry name" value="P-loop containing nucleoside triphosphate hydrolases"/>
    <property type="match status" value="1"/>
</dbReference>
<comment type="similarity">
    <text evidence="1">Belongs to the AfsR/DnrI/RedD regulatory family.</text>
</comment>
<dbReference type="Gene3D" id="3.40.50.300">
    <property type="entry name" value="P-loop containing nucleotide triphosphate hydrolases"/>
    <property type="match status" value="1"/>
</dbReference>
<evidence type="ECO:0000259" key="6">
    <source>
        <dbReference type="PROSITE" id="PS51755"/>
    </source>
</evidence>
<keyword evidence="8" id="KW-1185">Reference proteome</keyword>
<name>A0ABY5VV32_9ACTN</name>
<dbReference type="RefSeq" id="WP_259859385.1">
    <property type="nucleotide sequence ID" value="NZ_CP073720.1"/>
</dbReference>
<evidence type="ECO:0000256" key="4">
    <source>
        <dbReference type="ARBA" id="ARBA00023163"/>
    </source>
</evidence>
<dbReference type="Gene3D" id="1.25.40.10">
    <property type="entry name" value="Tetratricopeptide repeat domain"/>
    <property type="match status" value="1"/>
</dbReference>
<dbReference type="CDD" id="cd15831">
    <property type="entry name" value="BTAD"/>
    <property type="match status" value="1"/>
</dbReference>
<dbReference type="InterPro" id="IPR011990">
    <property type="entry name" value="TPR-like_helical_dom_sf"/>
</dbReference>
<evidence type="ECO:0000256" key="1">
    <source>
        <dbReference type="ARBA" id="ARBA00005820"/>
    </source>
</evidence>
<organism evidence="7 8">
    <name type="scientific">Dactylosporangium fulvum</name>
    <dbReference type="NCBI Taxonomy" id="53359"/>
    <lineage>
        <taxon>Bacteria</taxon>
        <taxon>Bacillati</taxon>
        <taxon>Actinomycetota</taxon>
        <taxon>Actinomycetes</taxon>
        <taxon>Micromonosporales</taxon>
        <taxon>Micromonosporaceae</taxon>
        <taxon>Dactylosporangium</taxon>
    </lineage>
</organism>
<protein>
    <submittedName>
        <fullName evidence="7">AAA family ATPase</fullName>
    </submittedName>
</protein>
<dbReference type="EMBL" id="CP073720">
    <property type="protein sequence ID" value="UWP81618.1"/>
    <property type="molecule type" value="Genomic_DNA"/>
</dbReference>
<feature type="domain" description="OmpR/PhoB-type" evidence="6">
    <location>
        <begin position="1"/>
        <end position="107"/>
    </location>
</feature>
<evidence type="ECO:0000313" key="7">
    <source>
        <dbReference type="EMBL" id="UWP81618.1"/>
    </source>
</evidence>
<dbReference type="SMART" id="SM00862">
    <property type="entry name" value="Trans_reg_C"/>
    <property type="match status" value="1"/>
</dbReference>
<dbReference type="Pfam" id="PF00486">
    <property type="entry name" value="Trans_reg_C"/>
    <property type="match status" value="1"/>
</dbReference>
<dbReference type="Pfam" id="PF13191">
    <property type="entry name" value="AAA_16"/>
    <property type="match status" value="1"/>
</dbReference>
<evidence type="ECO:0000313" key="8">
    <source>
        <dbReference type="Proteomes" id="UP001059617"/>
    </source>
</evidence>